<dbReference type="PANTHER" id="PTHR42951">
    <property type="entry name" value="METALLO-BETA-LACTAMASE DOMAIN-CONTAINING"/>
    <property type="match status" value="1"/>
</dbReference>
<organism evidence="2 3">
    <name type="scientific">Blastococcus mobilis</name>
    <dbReference type="NCBI Taxonomy" id="1938746"/>
    <lineage>
        <taxon>Bacteria</taxon>
        <taxon>Bacillati</taxon>
        <taxon>Actinomycetota</taxon>
        <taxon>Actinomycetes</taxon>
        <taxon>Geodermatophilales</taxon>
        <taxon>Geodermatophilaceae</taxon>
        <taxon>Blastococcus</taxon>
    </lineage>
</organism>
<sequence>MATTLRKVADGVHVGPLFPRSLFNTVVLEGPRGDVVVDAGLPWSGRRLARFLRGRDVVEHVVTHAHGDHVGSTAWLCNHTGAPLAMSEIEADDFETGGSIAYHADAGGRYLIAPLGLRRRRVDRRLRAGDTVAGFEVVAQPGHSPGLLAFWRAADRTLVVGDGPVNVSTDPTSPRWFHLPKKLHHDPDAAVASRWRLTELQPELIVSTHGYPVRGLDHWTEGIRTVAH</sequence>
<dbReference type="InterPro" id="IPR050855">
    <property type="entry name" value="NDM-1-like"/>
</dbReference>
<gene>
    <name evidence="2" type="ORF">SAMN06272737_102170</name>
</gene>
<dbReference type="Gene3D" id="3.60.15.10">
    <property type="entry name" value="Ribonuclease Z/Hydroxyacylglutathione hydrolase-like"/>
    <property type="match status" value="1"/>
</dbReference>
<dbReference type="RefSeq" id="WP_176445378.1">
    <property type="nucleotide sequence ID" value="NZ_FZNO01000002.1"/>
</dbReference>
<evidence type="ECO:0000313" key="2">
    <source>
        <dbReference type="EMBL" id="SNR30219.1"/>
    </source>
</evidence>
<dbReference type="EMBL" id="FZNO01000002">
    <property type="protein sequence ID" value="SNR30219.1"/>
    <property type="molecule type" value="Genomic_DNA"/>
</dbReference>
<name>A0A238V9K0_9ACTN</name>
<dbReference type="SUPFAM" id="SSF56281">
    <property type="entry name" value="Metallo-hydrolase/oxidoreductase"/>
    <property type="match status" value="1"/>
</dbReference>
<evidence type="ECO:0000259" key="1">
    <source>
        <dbReference type="SMART" id="SM00849"/>
    </source>
</evidence>
<accession>A0A238V9K0</accession>
<dbReference type="AlphaFoldDB" id="A0A238V9K0"/>
<keyword evidence="3" id="KW-1185">Reference proteome</keyword>
<protein>
    <submittedName>
        <fullName evidence="2">Glyoxylase, beta-lactamase superfamily II</fullName>
    </submittedName>
</protein>
<proteinExistence type="predicted"/>
<dbReference type="InterPro" id="IPR036866">
    <property type="entry name" value="RibonucZ/Hydroxyglut_hydro"/>
</dbReference>
<reference evidence="2 3" key="1">
    <citation type="submission" date="2017-06" db="EMBL/GenBank/DDBJ databases">
        <authorList>
            <person name="Kim H.J."/>
            <person name="Triplett B.A."/>
        </authorList>
    </citation>
    <scope>NUCLEOTIDE SEQUENCE [LARGE SCALE GENOMIC DNA]</scope>
    <source>
        <strain evidence="2 3">DSM 44272</strain>
    </source>
</reference>
<dbReference type="SMART" id="SM00849">
    <property type="entry name" value="Lactamase_B"/>
    <property type="match status" value="1"/>
</dbReference>
<dbReference type="Proteomes" id="UP000198403">
    <property type="component" value="Unassembled WGS sequence"/>
</dbReference>
<evidence type="ECO:0000313" key="3">
    <source>
        <dbReference type="Proteomes" id="UP000198403"/>
    </source>
</evidence>
<dbReference type="InterPro" id="IPR001279">
    <property type="entry name" value="Metallo-B-lactamas"/>
</dbReference>
<feature type="domain" description="Metallo-beta-lactamase" evidence="1">
    <location>
        <begin position="22"/>
        <end position="209"/>
    </location>
</feature>
<dbReference type="PANTHER" id="PTHR42951:SF17">
    <property type="entry name" value="METALLO-BETA-LACTAMASE DOMAIN-CONTAINING PROTEIN"/>
    <property type="match status" value="1"/>
</dbReference>
<dbReference type="Pfam" id="PF00753">
    <property type="entry name" value="Lactamase_B"/>
    <property type="match status" value="1"/>
</dbReference>